<dbReference type="EMBL" id="GBRH01203620">
    <property type="protein sequence ID" value="JAD94275.1"/>
    <property type="molecule type" value="Transcribed_RNA"/>
</dbReference>
<accession>A0A0A9E8P7</accession>
<reference evidence="1" key="2">
    <citation type="journal article" date="2015" name="Data Brief">
        <title>Shoot transcriptome of the giant reed, Arundo donax.</title>
        <authorList>
            <person name="Barrero R.A."/>
            <person name="Guerrero F.D."/>
            <person name="Moolhuijzen P."/>
            <person name="Goolsby J.A."/>
            <person name="Tidwell J."/>
            <person name="Bellgard S.E."/>
            <person name="Bellgard M.I."/>
        </authorList>
    </citation>
    <scope>NUCLEOTIDE SEQUENCE</scope>
    <source>
        <tissue evidence="1">Shoot tissue taken approximately 20 cm above the soil surface</tissue>
    </source>
</reference>
<evidence type="ECO:0000313" key="1">
    <source>
        <dbReference type="EMBL" id="JAD94275.1"/>
    </source>
</evidence>
<name>A0A0A9E8P7_ARUDO</name>
<sequence length="30" mass="3389">MQNFLRNLSRGSAKKLMAARQMGTMVHLVV</sequence>
<protein>
    <submittedName>
        <fullName evidence="1">ATARP5</fullName>
    </submittedName>
</protein>
<proteinExistence type="predicted"/>
<reference evidence="1" key="1">
    <citation type="submission" date="2014-09" db="EMBL/GenBank/DDBJ databases">
        <authorList>
            <person name="Magalhaes I.L.F."/>
            <person name="Oliveira U."/>
            <person name="Santos F.R."/>
            <person name="Vidigal T.H.D.A."/>
            <person name="Brescovit A.D."/>
            <person name="Santos A.J."/>
        </authorList>
    </citation>
    <scope>NUCLEOTIDE SEQUENCE</scope>
    <source>
        <tissue evidence="1">Shoot tissue taken approximately 20 cm above the soil surface</tissue>
    </source>
</reference>
<dbReference type="AlphaFoldDB" id="A0A0A9E8P7"/>
<organism evidence="1">
    <name type="scientific">Arundo donax</name>
    <name type="common">Giant reed</name>
    <name type="synonym">Donax arundinaceus</name>
    <dbReference type="NCBI Taxonomy" id="35708"/>
    <lineage>
        <taxon>Eukaryota</taxon>
        <taxon>Viridiplantae</taxon>
        <taxon>Streptophyta</taxon>
        <taxon>Embryophyta</taxon>
        <taxon>Tracheophyta</taxon>
        <taxon>Spermatophyta</taxon>
        <taxon>Magnoliopsida</taxon>
        <taxon>Liliopsida</taxon>
        <taxon>Poales</taxon>
        <taxon>Poaceae</taxon>
        <taxon>PACMAD clade</taxon>
        <taxon>Arundinoideae</taxon>
        <taxon>Arundineae</taxon>
        <taxon>Arundo</taxon>
    </lineage>
</organism>